<dbReference type="SUPFAM" id="SSF49785">
    <property type="entry name" value="Galactose-binding domain-like"/>
    <property type="match status" value="3"/>
</dbReference>
<feature type="domain" description="DUF7402" evidence="1">
    <location>
        <begin position="94"/>
        <end position="217"/>
    </location>
</feature>
<accession>A0A9X4KUH0</accession>
<dbReference type="InterPro" id="IPR055826">
    <property type="entry name" value="DUF7402"/>
</dbReference>
<dbReference type="Gene3D" id="2.60.120.260">
    <property type="entry name" value="Galactose-binding domain-like"/>
    <property type="match status" value="3"/>
</dbReference>
<evidence type="ECO:0000313" key="2">
    <source>
        <dbReference type="EMBL" id="MDG0810466.1"/>
    </source>
</evidence>
<dbReference type="Pfam" id="PF24135">
    <property type="entry name" value="DUF7402"/>
    <property type="match status" value="3"/>
</dbReference>
<sequence length="618" mass="64851">MRGAATNSNGEHVAWVVNDGTSPIEIDMNLTGLGTLSSVKANIFEASASNNARSPLTTVPLAVNGGNALLHLAAPAKSVVGVLLTPYTISNTTNLAAAATATVSSASGGTTASLLNDGIVGIKDWASNAEMTPWTQLTWASGQTIGKVVLYDRSNLTDRINGGTLIFSDGSSVNVPALPNDGTGKAIQFSKRTVTWVKFQVTDGAGANVGLSEFQVYRGSNIAPAAMLTASSQLNTAAAAHSKATDNVIGAATGEWSSAEVNPWLQLNWLNNQTINEVVLYDRADTSVNANGGILTFSDGSSISVSGIPADGAAKAVSFADKSVSWVKFQTSGGAGVHVGLSEIQVFQAVNAASSAVVTVSSQASDPGNAATMATDGVINQWYKGEWASDGQQSPWIQLNWPSSQRINKVVLYDRPNMIDSANGGTLTFSDGSSIAVSGIDNSGLGKVVSFPFKLVNWVRFQASGSGPNVGLAEIEAFGKEASGGRVFEAEGAEAAHRIGRADGNGWSASWTLDNADHMVYGPYWNNVAAGSHYAVFRMMTDNNTANDDSVARIEVYDATTSAMLAQKTLTRKQFISTFTYLDFPLPFSSVAGHELEFRVYWLNVAYINVDKITLDPS</sequence>
<feature type="domain" description="DUF7402" evidence="1">
    <location>
        <begin position="351"/>
        <end position="478"/>
    </location>
</feature>
<gene>
    <name evidence="2" type="ORF">OMP40_14725</name>
</gene>
<proteinExistence type="predicted"/>
<keyword evidence="3" id="KW-1185">Reference proteome</keyword>
<dbReference type="AlphaFoldDB" id="A0A9X4KUH0"/>
<reference evidence="2" key="1">
    <citation type="submission" date="2022-10" db="EMBL/GenBank/DDBJ databases">
        <title>Comparative genomic analysis of Cohnella hashimotonis sp. nov., isolated from the International Space Station.</title>
        <authorList>
            <person name="Simpson A."/>
            <person name="Venkateswaran K."/>
        </authorList>
    </citation>
    <scope>NUCLEOTIDE SEQUENCE</scope>
    <source>
        <strain evidence="2">DSM 28161</strain>
    </source>
</reference>
<protein>
    <recommendedName>
        <fullName evidence="1">DUF7402 domain-containing protein</fullName>
    </recommendedName>
</protein>
<dbReference type="InterPro" id="IPR008979">
    <property type="entry name" value="Galactose-bd-like_sf"/>
</dbReference>
<dbReference type="Proteomes" id="UP001153404">
    <property type="component" value="Unassembled WGS sequence"/>
</dbReference>
<evidence type="ECO:0000313" key="3">
    <source>
        <dbReference type="Proteomes" id="UP001153404"/>
    </source>
</evidence>
<comment type="caution">
    <text evidence="2">The sequence shown here is derived from an EMBL/GenBank/DDBJ whole genome shotgun (WGS) entry which is preliminary data.</text>
</comment>
<name>A0A9X4KUH0_9BACL</name>
<dbReference type="EMBL" id="JAPDIA010000003">
    <property type="protein sequence ID" value="MDG0810466.1"/>
    <property type="molecule type" value="Genomic_DNA"/>
</dbReference>
<dbReference type="RefSeq" id="WP_277532306.1">
    <property type="nucleotide sequence ID" value="NZ_JAPDIA010000003.1"/>
</dbReference>
<organism evidence="2 3">
    <name type="scientific">Cohnella rhizosphaerae</name>
    <dbReference type="NCBI Taxonomy" id="1457232"/>
    <lineage>
        <taxon>Bacteria</taxon>
        <taxon>Bacillati</taxon>
        <taxon>Bacillota</taxon>
        <taxon>Bacilli</taxon>
        <taxon>Bacillales</taxon>
        <taxon>Paenibacillaceae</taxon>
        <taxon>Cohnella</taxon>
    </lineage>
</organism>
<evidence type="ECO:0000259" key="1">
    <source>
        <dbReference type="Pfam" id="PF24135"/>
    </source>
</evidence>
<feature type="domain" description="DUF7402" evidence="1">
    <location>
        <begin position="221"/>
        <end position="347"/>
    </location>
</feature>